<evidence type="ECO:0000313" key="2">
    <source>
        <dbReference type="Proteomes" id="UP000026915"/>
    </source>
</evidence>
<protein>
    <submittedName>
        <fullName evidence="1">Uncharacterized protein</fullName>
    </submittedName>
</protein>
<dbReference type="InParanoid" id="A0A061DNF7"/>
<dbReference type="Gramene" id="EOX94200">
    <property type="protein sequence ID" value="EOX94200"/>
    <property type="gene ID" value="TCM_003675"/>
</dbReference>
<keyword evidence="2" id="KW-1185">Reference proteome</keyword>
<proteinExistence type="predicted"/>
<organism evidence="1 2">
    <name type="scientific">Theobroma cacao</name>
    <name type="common">Cacao</name>
    <name type="synonym">Cocoa</name>
    <dbReference type="NCBI Taxonomy" id="3641"/>
    <lineage>
        <taxon>Eukaryota</taxon>
        <taxon>Viridiplantae</taxon>
        <taxon>Streptophyta</taxon>
        <taxon>Embryophyta</taxon>
        <taxon>Tracheophyta</taxon>
        <taxon>Spermatophyta</taxon>
        <taxon>Magnoliopsida</taxon>
        <taxon>eudicotyledons</taxon>
        <taxon>Gunneridae</taxon>
        <taxon>Pentapetalae</taxon>
        <taxon>rosids</taxon>
        <taxon>malvids</taxon>
        <taxon>Malvales</taxon>
        <taxon>Malvaceae</taxon>
        <taxon>Byttnerioideae</taxon>
        <taxon>Theobroma</taxon>
    </lineage>
</organism>
<reference evidence="1 2" key="1">
    <citation type="journal article" date="2013" name="Genome Biol.">
        <title>The genome sequence of the most widely cultivated cacao type and its use to identify candidate genes regulating pod color.</title>
        <authorList>
            <person name="Motamayor J.C."/>
            <person name="Mockaitis K."/>
            <person name="Schmutz J."/>
            <person name="Haiminen N."/>
            <person name="Iii D.L."/>
            <person name="Cornejo O."/>
            <person name="Findley S.D."/>
            <person name="Zheng P."/>
            <person name="Utro F."/>
            <person name="Royaert S."/>
            <person name="Saski C."/>
            <person name="Jenkins J."/>
            <person name="Podicheti R."/>
            <person name="Zhao M."/>
            <person name="Scheffler B.E."/>
            <person name="Stack J.C."/>
            <person name="Feltus F.A."/>
            <person name="Mustiga G.M."/>
            <person name="Amores F."/>
            <person name="Phillips W."/>
            <person name="Marelli J.P."/>
            <person name="May G.D."/>
            <person name="Shapiro H."/>
            <person name="Ma J."/>
            <person name="Bustamante C.D."/>
            <person name="Schnell R.J."/>
            <person name="Main D."/>
            <person name="Gilbert D."/>
            <person name="Parida L."/>
            <person name="Kuhn D.N."/>
        </authorList>
    </citation>
    <scope>NUCLEOTIDE SEQUENCE [LARGE SCALE GENOMIC DNA]</scope>
    <source>
        <strain evidence="2">cv. Matina 1-6</strain>
    </source>
</reference>
<sequence>MLLGSIRGSGEREKIEREGCRLKKIGAQSGFSYSKSSTKISSIIKKPIMNITDENSIGNEVSNFTEKPTEYFIDIFCQSYHYQWILLVDILRAFTIHYMLDNYQQSQFHQ</sequence>
<dbReference type="EMBL" id="CM001879">
    <property type="protein sequence ID" value="EOX94200.1"/>
    <property type="molecule type" value="Genomic_DNA"/>
</dbReference>
<name>A0A061DNF7_THECC</name>
<evidence type="ECO:0000313" key="1">
    <source>
        <dbReference type="EMBL" id="EOX94200.1"/>
    </source>
</evidence>
<accession>A0A061DNF7</accession>
<gene>
    <name evidence="1" type="ORF">TCM_003675</name>
</gene>
<dbReference type="HOGENOM" id="CLU_2175627_0_0_1"/>
<dbReference type="Proteomes" id="UP000026915">
    <property type="component" value="Chromosome 1"/>
</dbReference>
<dbReference type="AlphaFoldDB" id="A0A061DNF7"/>